<dbReference type="Pfam" id="PF00071">
    <property type="entry name" value="Ras"/>
    <property type="match status" value="1"/>
</dbReference>
<keyword evidence="4" id="KW-1185">Reference proteome</keyword>
<reference evidence="3" key="2">
    <citation type="submission" date="2021-01" db="UniProtKB">
        <authorList>
            <consortium name="EnsemblMetazoa"/>
        </authorList>
    </citation>
    <scope>IDENTIFICATION</scope>
</reference>
<evidence type="ECO:0000256" key="2">
    <source>
        <dbReference type="ARBA" id="ARBA00022741"/>
    </source>
</evidence>
<dbReference type="InParanoid" id="A0A7M7TGR0"/>
<name>A0A7M7TGR0_STRPU</name>
<dbReference type="InterPro" id="IPR027417">
    <property type="entry name" value="P-loop_NTPase"/>
</dbReference>
<dbReference type="CDD" id="cd00154">
    <property type="entry name" value="Rab"/>
    <property type="match status" value="1"/>
</dbReference>
<dbReference type="KEGG" id="spu:581191"/>
<dbReference type="PANTHER" id="PTHR47978">
    <property type="match status" value="1"/>
</dbReference>
<dbReference type="AlphaFoldDB" id="A0A7M7TGR0"/>
<dbReference type="EnsemblMetazoa" id="XM_781205">
    <property type="protein sequence ID" value="XP_786298"/>
    <property type="gene ID" value="LOC581191"/>
</dbReference>
<dbReference type="GO" id="GO:0003924">
    <property type="term" value="F:GTPase activity"/>
    <property type="evidence" value="ECO:0000318"/>
    <property type="project" value="GO_Central"/>
</dbReference>
<organism evidence="3 4">
    <name type="scientific">Strongylocentrotus purpuratus</name>
    <name type="common">Purple sea urchin</name>
    <dbReference type="NCBI Taxonomy" id="7668"/>
    <lineage>
        <taxon>Eukaryota</taxon>
        <taxon>Metazoa</taxon>
        <taxon>Echinodermata</taxon>
        <taxon>Eleutherozoa</taxon>
        <taxon>Echinozoa</taxon>
        <taxon>Echinoidea</taxon>
        <taxon>Euechinoidea</taxon>
        <taxon>Echinacea</taxon>
        <taxon>Camarodonta</taxon>
        <taxon>Echinidea</taxon>
        <taxon>Strongylocentrotidae</taxon>
        <taxon>Strongylocentrotus</taxon>
    </lineage>
</organism>
<dbReference type="GO" id="GO:0006886">
    <property type="term" value="P:intracellular protein transport"/>
    <property type="evidence" value="ECO:0000318"/>
    <property type="project" value="GO_Central"/>
</dbReference>
<dbReference type="PRINTS" id="PR00449">
    <property type="entry name" value="RASTRNSFRMNG"/>
</dbReference>
<sequence length="229" mass="26537">MQYSTHRPPIFKVILLGESGVGKTSLYQRFRARDIPLTQCTALALDSYQYNRQFPVGPQSKPIQVELWDTANMERMHSLTDNYFRETTAALLVYDIADSQSLQRLSYWRNDLKYHSDRTLTFLVGNKVDLPPDTYEDGQTTIEHARKVMATNFEDFLGAYEVSAKEDYHVEEMFHKIGQTLWENYKDERESTGTRSLPEVPEGMGTIKLGKDNKGTRLRLSVRKENCCY</sequence>
<keyword evidence="2" id="KW-0547">Nucleotide-binding</keyword>
<comment type="similarity">
    <text evidence="1">Belongs to the small GTPase superfamily. Rab family.</text>
</comment>
<dbReference type="GO" id="GO:0005525">
    <property type="term" value="F:GTP binding"/>
    <property type="evidence" value="ECO:0007669"/>
    <property type="project" value="InterPro"/>
</dbReference>
<dbReference type="OrthoDB" id="28034at2759"/>
<dbReference type="FunFam" id="3.40.50.300:FF:001329">
    <property type="entry name" value="Small GTP-binding protein, putative"/>
    <property type="match status" value="1"/>
</dbReference>
<dbReference type="SUPFAM" id="SSF52540">
    <property type="entry name" value="P-loop containing nucleoside triphosphate hydrolases"/>
    <property type="match status" value="1"/>
</dbReference>
<dbReference type="SMART" id="SM00174">
    <property type="entry name" value="RHO"/>
    <property type="match status" value="1"/>
</dbReference>
<dbReference type="PROSITE" id="PS51419">
    <property type="entry name" value="RAB"/>
    <property type="match status" value="1"/>
</dbReference>
<evidence type="ECO:0000313" key="3">
    <source>
        <dbReference type="EnsemblMetazoa" id="XP_786298"/>
    </source>
</evidence>
<dbReference type="InterPro" id="IPR001806">
    <property type="entry name" value="Small_GTPase"/>
</dbReference>
<dbReference type="SMART" id="SM00175">
    <property type="entry name" value="RAB"/>
    <property type="match status" value="1"/>
</dbReference>
<evidence type="ECO:0000313" key="4">
    <source>
        <dbReference type="Proteomes" id="UP000007110"/>
    </source>
</evidence>
<dbReference type="GeneID" id="581191"/>
<dbReference type="OMA" id="LWDTANM"/>
<dbReference type="GO" id="GO:0012505">
    <property type="term" value="C:endomembrane system"/>
    <property type="evidence" value="ECO:0000318"/>
    <property type="project" value="GO_Central"/>
</dbReference>
<dbReference type="SMART" id="SM00173">
    <property type="entry name" value="RAS"/>
    <property type="match status" value="1"/>
</dbReference>
<accession>A0A7M7TGR0</accession>
<proteinExistence type="inferred from homology"/>
<dbReference type="GO" id="GO:0005769">
    <property type="term" value="C:early endosome"/>
    <property type="evidence" value="ECO:0000318"/>
    <property type="project" value="GO_Central"/>
</dbReference>
<evidence type="ECO:0000256" key="1">
    <source>
        <dbReference type="ARBA" id="ARBA00006270"/>
    </source>
</evidence>
<dbReference type="RefSeq" id="XP_786298.1">
    <property type="nucleotide sequence ID" value="XM_781205.5"/>
</dbReference>
<reference evidence="4" key="1">
    <citation type="submission" date="2015-02" db="EMBL/GenBank/DDBJ databases">
        <title>Genome sequencing for Strongylocentrotus purpuratus.</title>
        <authorList>
            <person name="Murali S."/>
            <person name="Liu Y."/>
            <person name="Vee V."/>
            <person name="English A."/>
            <person name="Wang M."/>
            <person name="Skinner E."/>
            <person name="Han Y."/>
            <person name="Muzny D.M."/>
            <person name="Worley K.C."/>
            <person name="Gibbs R.A."/>
        </authorList>
    </citation>
    <scope>NUCLEOTIDE SEQUENCE</scope>
</reference>
<dbReference type="InterPro" id="IPR005225">
    <property type="entry name" value="Small_GTP-bd"/>
</dbReference>
<dbReference type="NCBIfam" id="TIGR00231">
    <property type="entry name" value="small_GTP"/>
    <property type="match status" value="1"/>
</dbReference>
<dbReference type="Gene3D" id="3.40.50.300">
    <property type="entry name" value="P-loop containing nucleotide triphosphate hydrolases"/>
    <property type="match status" value="1"/>
</dbReference>
<protein>
    <submittedName>
        <fullName evidence="3">Uncharacterized protein</fullName>
    </submittedName>
</protein>
<dbReference type="Proteomes" id="UP000007110">
    <property type="component" value="Unassembled WGS sequence"/>
</dbReference>
<dbReference type="PROSITE" id="PS51421">
    <property type="entry name" value="RAS"/>
    <property type="match status" value="1"/>
</dbReference>